<evidence type="ECO:0000256" key="2">
    <source>
        <dbReference type="SAM" id="SignalP"/>
    </source>
</evidence>
<keyword evidence="2" id="KW-0732">Signal</keyword>
<dbReference type="Gene3D" id="2.60.40.2230">
    <property type="entry name" value="Uncharacterised protein YcnI-like PF07987, DUF1775"/>
    <property type="match status" value="1"/>
</dbReference>
<keyword evidence="1" id="KW-0812">Transmembrane</keyword>
<evidence type="ECO:0000256" key="1">
    <source>
        <dbReference type="SAM" id="Phobius"/>
    </source>
</evidence>
<proteinExistence type="predicted"/>
<feature type="domain" description="YncI copper-binding" evidence="3">
    <location>
        <begin position="30"/>
        <end position="178"/>
    </location>
</feature>
<feature type="transmembrane region" description="Helical" evidence="1">
    <location>
        <begin position="209"/>
        <end position="231"/>
    </location>
</feature>
<comment type="caution">
    <text evidence="4">The sequence shown here is derived from an EMBL/GenBank/DDBJ whole genome shotgun (WGS) entry which is preliminary data.</text>
</comment>
<keyword evidence="5" id="KW-1185">Reference proteome</keyword>
<dbReference type="RefSeq" id="WP_345128891.1">
    <property type="nucleotide sequence ID" value="NZ_BAABAT010000011.1"/>
</dbReference>
<dbReference type="InterPro" id="IPR038507">
    <property type="entry name" value="YcnI-like_sf"/>
</dbReference>
<dbReference type="Pfam" id="PF07987">
    <property type="entry name" value="DUF1775"/>
    <property type="match status" value="1"/>
</dbReference>
<feature type="signal peptide" evidence="2">
    <location>
        <begin position="1"/>
        <end position="29"/>
    </location>
</feature>
<organism evidence="4 5">
    <name type="scientific">Dactylosporangium darangshiense</name>
    <dbReference type="NCBI Taxonomy" id="579108"/>
    <lineage>
        <taxon>Bacteria</taxon>
        <taxon>Bacillati</taxon>
        <taxon>Actinomycetota</taxon>
        <taxon>Actinomycetes</taxon>
        <taxon>Micromonosporales</taxon>
        <taxon>Micromonosporaceae</taxon>
        <taxon>Dactylosporangium</taxon>
    </lineage>
</organism>
<name>A0ABP8DAG8_9ACTN</name>
<feature type="chain" id="PRO_5047482139" evidence="2">
    <location>
        <begin position="30"/>
        <end position="239"/>
    </location>
</feature>
<protein>
    <submittedName>
        <fullName evidence="4">YcnI family protein</fullName>
    </submittedName>
</protein>
<sequence>MRLTHVVRGAVATAAAVTAALLFPAMASAHVTVNPNTAVQGGYTKVTFRVPTERDDASTTKLEVAIPTDKPIPSVSIKPVQGWTATTETSKLATPIKTNDGDELTEAVSKITWTATDPNAAIKPHQFQEFDVSLGPLPQTDQIVFKALQTYSSGEIVRWIDEPAAGAEAEHPAPVLKLTKKADTTAAASAAAGPTATADSSGSSNDGTAIGLGIAGLVLGLTGLVVGVLAYRRTPTPTA</sequence>
<evidence type="ECO:0000259" key="3">
    <source>
        <dbReference type="Pfam" id="PF07987"/>
    </source>
</evidence>
<evidence type="ECO:0000313" key="5">
    <source>
        <dbReference type="Proteomes" id="UP001500620"/>
    </source>
</evidence>
<evidence type="ECO:0000313" key="4">
    <source>
        <dbReference type="EMBL" id="GAA4251216.1"/>
    </source>
</evidence>
<dbReference type="InterPro" id="IPR012533">
    <property type="entry name" value="YcnI-copper_dom"/>
</dbReference>
<accession>A0ABP8DAG8</accession>
<keyword evidence="1" id="KW-0472">Membrane</keyword>
<dbReference type="EMBL" id="BAABAT010000011">
    <property type="protein sequence ID" value="GAA4251216.1"/>
    <property type="molecule type" value="Genomic_DNA"/>
</dbReference>
<gene>
    <name evidence="4" type="ORF">GCM10022255_042950</name>
</gene>
<dbReference type="Proteomes" id="UP001500620">
    <property type="component" value="Unassembled WGS sequence"/>
</dbReference>
<reference evidence="5" key="1">
    <citation type="journal article" date="2019" name="Int. J. Syst. Evol. Microbiol.">
        <title>The Global Catalogue of Microorganisms (GCM) 10K type strain sequencing project: providing services to taxonomists for standard genome sequencing and annotation.</title>
        <authorList>
            <consortium name="The Broad Institute Genomics Platform"/>
            <consortium name="The Broad Institute Genome Sequencing Center for Infectious Disease"/>
            <person name="Wu L."/>
            <person name="Ma J."/>
        </authorList>
    </citation>
    <scope>NUCLEOTIDE SEQUENCE [LARGE SCALE GENOMIC DNA]</scope>
    <source>
        <strain evidence="5">JCM 17441</strain>
    </source>
</reference>
<keyword evidence="1" id="KW-1133">Transmembrane helix</keyword>
<dbReference type="CDD" id="cd08545">
    <property type="entry name" value="YcnI_like"/>
    <property type="match status" value="1"/>
</dbReference>